<dbReference type="AlphaFoldDB" id="A0A366ILX9"/>
<protein>
    <submittedName>
        <fullName evidence="6">TetR family transcriptional regulator</fullName>
    </submittedName>
</protein>
<proteinExistence type="predicted"/>
<dbReference type="EMBL" id="QNSB01000003">
    <property type="protein sequence ID" value="RBP72881.1"/>
    <property type="molecule type" value="Genomic_DNA"/>
</dbReference>
<feature type="DNA-binding region" description="H-T-H motif" evidence="4">
    <location>
        <begin position="34"/>
        <end position="53"/>
    </location>
</feature>
<dbReference type="PANTHER" id="PTHR30055:SF234">
    <property type="entry name" value="HTH-TYPE TRANSCRIPTIONAL REGULATOR BETI"/>
    <property type="match status" value="1"/>
</dbReference>
<dbReference type="InterPro" id="IPR001647">
    <property type="entry name" value="HTH_TetR"/>
</dbReference>
<dbReference type="PROSITE" id="PS50977">
    <property type="entry name" value="HTH_TETR_2"/>
    <property type="match status" value="1"/>
</dbReference>
<dbReference type="Gene3D" id="1.10.357.10">
    <property type="entry name" value="Tetracycline Repressor, domain 2"/>
    <property type="match status" value="1"/>
</dbReference>
<accession>A0A366ILX9</accession>
<reference evidence="6 7" key="1">
    <citation type="submission" date="2018-06" db="EMBL/GenBank/DDBJ databases">
        <title>Freshwater and sediment microbial communities from various areas in North America, analyzing microbe dynamics in response to fracking.</title>
        <authorList>
            <person name="Lamendella R."/>
        </authorList>
    </citation>
    <scope>NUCLEOTIDE SEQUENCE [LARGE SCALE GENOMIC DNA]</scope>
    <source>
        <strain evidence="6 7">3b_TX</strain>
    </source>
</reference>
<dbReference type="Pfam" id="PF00440">
    <property type="entry name" value="TetR_N"/>
    <property type="match status" value="1"/>
</dbReference>
<dbReference type="InterPro" id="IPR050109">
    <property type="entry name" value="HTH-type_TetR-like_transc_reg"/>
</dbReference>
<dbReference type="InterPro" id="IPR009057">
    <property type="entry name" value="Homeodomain-like_sf"/>
</dbReference>
<dbReference type="GO" id="GO:0000976">
    <property type="term" value="F:transcription cis-regulatory region binding"/>
    <property type="evidence" value="ECO:0007669"/>
    <property type="project" value="TreeGrafter"/>
</dbReference>
<dbReference type="RefSeq" id="WP_147233252.1">
    <property type="nucleotide sequence ID" value="NZ_QNSB01000003.1"/>
</dbReference>
<evidence type="ECO:0000256" key="1">
    <source>
        <dbReference type="ARBA" id="ARBA00023015"/>
    </source>
</evidence>
<evidence type="ECO:0000313" key="6">
    <source>
        <dbReference type="EMBL" id="RBP72881.1"/>
    </source>
</evidence>
<sequence>MPTTPFSRMAAPKREALIAAAAAEFAAHSFAEASLNRIVTSCRMSKSSFYHVVESKEELLGLVVTELIAEARADWPPPAVEDFAGDFWATAERVWRDAVEVWPRSTALNLLWRIFSAHREHPAVEQAGAVVDAWLTEVLEIGRRSGAVDAECPQELQALGVQSLLRSFDEWSLRQAQGPGGIDAAWDSGLVADQFRLLRRLIEA</sequence>
<keyword evidence="2 4" id="KW-0238">DNA-binding</keyword>
<feature type="domain" description="HTH tetR-type" evidence="5">
    <location>
        <begin position="11"/>
        <end position="71"/>
    </location>
</feature>
<evidence type="ECO:0000259" key="5">
    <source>
        <dbReference type="PROSITE" id="PS50977"/>
    </source>
</evidence>
<keyword evidence="3" id="KW-0804">Transcription</keyword>
<dbReference type="GO" id="GO:0003700">
    <property type="term" value="F:DNA-binding transcription factor activity"/>
    <property type="evidence" value="ECO:0007669"/>
    <property type="project" value="TreeGrafter"/>
</dbReference>
<evidence type="ECO:0000313" key="7">
    <source>
        <dbReference type="Proteomes" id="UP000253509"/>
    </source>
</evidence>
<evidence type="ECO:0000256" key="3">
    <source>
        <dbReference type="ARBA" id="ARBA00023163"/>
    </source>
</evidence>
<dbReference type="SUPFAM" id="SSF46689">
    <property type="entry name" value="Homeodomain-like"/>
    <property type="match status" value="1"/>
</dbReference>
<name>A0A366ILX9_9MICO</name>
<gene>
    <name evidence="6" type="ORF">DFO65_103173</name>
</gene>
<keyword evidence="1" id="KW-0805">Transcription regulation</keyword>
<evidence type="ECO:0000256" key="4">
    <source>
        <dbReference type="PROSITE-ProRule" id="PRU00335"/>
    </source>
</evidence>
<dbReference type="Proteomes" id="UP000253509">
    <property type="component" value="Unassembled WGS sequence"/>
</dbReference>
<evidence type="ECO:0000256" key="2">
    <source>
        <dbReference type="ARBA" id="ARBA00023125"/>
    </source>
</evidence>
<keyword evidence="7" id="KW-1185">Reference proteome</keyword>
<organism evidence="6 7">
    <name type="scientific">Brevibacterium celere</name>
    <dbReference type="NCBI Taxonomy" id="225845"/>
    <lineage>
        <taxon>Bacteria</taxon>
        <taxon>Bacillati</taxon>
        <taxon>Actinomycetota</taxon>
        <taxon>Actinomycetes</taxon>
        <taxon>Micrococcales</taxon>
        <taxon>Brevibacteriaceae</taxon>
        <taxon>Brevibacterium</taxon>
    </lineage>
</organism>
<comment type="caution">
    <text evidence="6">The sequence shown here is derived from an EMBL/GenBank/DDBJ whole genome shotgun (WGS) entry which is preliminary data.</text>
</comment>
<dbReference type="PANTHER" id="PTHR30055">
    <property type="entry name" value="HTH-TYPE TRANSCRIPTIONAL REGULATOR RUTR"/>
    <property type="match status" value="1"/>
</dbReference>